<accession>A0ACB8S685</accession>
<reference evidence="1" key="1">
    <citation type="submission" date="2021-02" db="EMBL/GenBank/DDBJ databases">
        <authorList>
            <consortium name="DOE Joint Genome Institute"/>
            <person name="Ahrendt S."/>
            <person name="Looney B.P."/>
            <person name="Miyauchi S."/>
            <person name="Morin E."/>
            <person name="Drula E."/>
            <person name="Courty P.E."/>
            <person name="Chicoki N."/>
            <person name="Fauchery L."/>
            <person name="Kohler A."/>
            <person name="Kuo A."/>
            <person name="Labutti K."/>
            <person name="Pangilinan J."/>
            <person name="Lipzen A."/>
            <person name="Riley R."/>
            <person name="Andreopoulos W."/>
            <person name="He G."/>
            <person name="Johnson J."/>
            <person name="Barry K.W."/>
            <person name="Grigoriev I.V."/>
            <person name="Nagy L."/>
            <person name="Hibbett D."/>
            <person name="Henrissat B."/>
            <person name="Matheny P.B."/>
            <person name="Labbe J."/>
            <person name="Martin F."/>
        </authorList>
    </citation>
    <scope>NUCLEOTIDE SEQUENCE</scope>
    <source>
        <strain evidence="1">FP105234-sp</strain>
    </source>
</reference>
<keyword evidence="2" id="KW-1185">Reference proteome</keyword>
<proteinExistence type="predicted"/>
<organism evidence="1 2">
    <name type="scientific">Auriscalpium vulgare</name>
    <dbReference type="NCBI Taxonomy" id="40419"/>
    <lineage>
        <taxon>Eukaryota</taxon>
        <taxon>Fungi</taxon>
        <taxon>Dikarya</taxon>
        <taxon>Basidiomycota</taxon>
        <taxon>Agaricomycotina</taxon>
        <taxon>Agaricomycetes</taxon>
        <taxon>Russulales</taxon>
        <taxon>Auriscalpiaceae</taxon>
        <taxon>Auriscalpium</taxon>
    </lineage>
</organism>
<dbReference type="Proteomes" id="UP000814033">
    <property type="component" value="Unassembled WGS sequence"/>
</dbReference>
<gene>
    <name evidence="1" type="ORF">FA95DRAFT_1580562</name>
</gene>
<sequence>MASYPSRRNRYSHAPQRSSIDDDDISSPSSHLTRALSAPRSPSPLSPPRPAFLAGARDRGSYTSDASTLDSAPTSDSERDPPPPAPTAKHAPTASRKRRSTANAGYAPVDNPDSPSTPSQLLQSATDLPQSPAPDDGSPRVRAPPSAYPFPFQAYPGNPDPGMAIPGMGLKSRRASIESFVANGGVAAGVPRRAASPAGFYGPGGRNSMDGSWDGDLERPYAPFMAVPAGAQQPQVYRSGQPAPGSTPSFRAPFLAPSSRPSSVWAPPSHAAPSRADLPSSPHLATYAEPLKPKPPLPSTLLMSKLDKEDKPWLLQRRDRRTRGSWWLTFLTVVVGIGLAGLICWRGYTDAGKEMIADNKLCFVMGDDFDSLSVDSDGATWVRDAEMSGFGNGEFEMTTTSSDNLFVRNGQLYIMPTLTTNYLKSPGLIFDGGNYTIPGCTAAKTNASACSVASNAKTGATVPPIMSARISTKGTYSIQYGKVEVVAKLPRGDWLWPAIWMLPTDSKYGAWPLSGEIDIMEGRGNGPEYPAQGNNYVRSTLTWGALPGLIARAYGWQSQKRTSYAKAFHTYTMEWTQDFIKIYVDSRLTSMVDMKINNKQAGNGGFFFNKGKFPTTSTNGTATEIVVPNPWKDGGQSAPFDQSFYLVMNLAAGGTSGWFPDKKGDKPWFDSSNTAMRDFAQAQSTWSATWPDSDDDRAFRMYVPRSCSARSR</sequence>
<comment type="caution">
    <text evidence="1">The sequence shown here is derived from an EMBL/GenBank/DDBJ whole genome shotgun (WGS) entry which is preliminary data.</text>
</comment>
<protein>
    <submittedName>
        <fullName evidence="1">Glycoside hydrolase family 16 protein</fullName>
    </submittedName>
</protein>
<evidence type="ECO:0000313" key="2">
    <source>
        <dbReference type="Proteomes" id="UP000814033"/>
    </source>
</evidence>
<reference evidence="1" key="2">
    <citation type="journal article" date="2022" name="New Phytol.">
        <title>Evolutionary transition to the ectomycorrhizal habit in the genomes of a hyperdiverse lineage of mushroom-forming fungi.</title>
        <authorList>
            <person name="Looney B."/>
            <person name="Miyauchi S."/>
            <person name="Morin E."/>
            <person name="Drula E."/>
            <person name="Courty P.E."/>
            <person name="Kohler A."/>
            <person name="Kuo A."/>
            <person name="LaButti K."/>
            <person name="Pangilinan J."/>
            <person name="Lipzen A."/>
            <person name="Riley R."/>
            <person name="Andreopoulos W."/>
            <person name="He G."/>
            <person name="Johnson J."/>
            <person name="Nolan M."/>
            <person name="Tritt A."/>
            <person name="Barry K.W."/>
            <person name="Grigoriev I.V."/>
            <person name="Nagy L.G."/>
            <person name="Hibbett D."/>
            <person name="Henrissat B."/>
            <person name="Matheny P.B."/>
            <person name="Labbe J."/>
            <person name="Martin F.M."/>
        </authorList>
    </citation>
    <scope>NUCLEOTIDE SEQUENCE</scope>
    <source>
        <strain evidence="1">FP105234-sp</strain>
    </source>
</reference>
<dbReference type="EMBL" id="MU275851">
    <property type="protein sequence ID" value="KAI0051591.1"/>
    <property type="molecule type" value="Genomic_DNA"/>
</dbReference>
<keyword evidence="1" id="KW-0378">Hydrolase</keyword>
<evidence type="ECO:0000313" key="1">
    <source>
        <dbReference type="EMBL" id="KAI0051591.1"/>
    </source>
</evidence>
<name>A0ACB8S685_9AGAM</name>